<evidence type="ECO:0000256" key="5">
    <source>
        <dbReference type="ARBA" id="ARBA00022982"/>
    </source>
</evidence>
<protein>
    <recommendedName>
        <fullName evidence="7">Rubredoxin</fullName>
    </recommendedName>
</protein>
<dbReference type="EMBL" id="SMFQ01000002">
    <property type="protein sequence ID" value="TCJ88390.1"/>
    <property type="molecule type" value="Genomic_DNA"/>
</dbReference>
<comment type="caution">
    <text evidence="10">The sequence shown here is derived from an EMBL/GenBank/DDBJ whole genome shotgun (WGS) entry which is preliminary data.</text>
</comment>
<evidence type="ECO:0000256" key="8">
    <source>
        <dbReference type="SAM" id="MobiDB-lite"/>
    </source>
</evidence>
<reference evidence="10 11" key="1">
    <citation type="submission" date="2019-03" db="EMBL/GenBank/DDBJ databases">
        <title>Genomic Encyclopedia of Type Strains, Phase IV (KMG-IV): sequencing the most valuable type-strain genomes for metagenomic binning, comparative biology and taxonomic classification.</title>
        <authorList>
            <person name="Goeker M."/>
        </authorList>
    </citation>
    <scope>NUCLEOTIDE SEQUENCE [LARGE SCALE GENOMIC DNA]</scope>
    <source>
        <strain evidence="10 11">DSM 24830</strain>
    </source>
</reference>
<dbReference type="InterPro" id="IPR024934">
    <property type="entry name" value="Rubredoxin-like_dom"/>
</dbReference>
<evidence type="ECO:0000256" key="7">
    <source>
        <dbReference type="RuleBase" id="RU003820"/>
    </source>
</evidence>
<dbReference type="PROSITE" id="PS00202">
    <property type="entry name" value="RUBREDOXIN"/>
    <property type="match status" value="1"/>
</dbReference>
<evidence type="ECO:0000313" key="10">
    <source>
        <dbReference type="EMBL" id="TCJ88390.1"/>
    </source>
</evidence>
<dbReference type="InterPro" id="IPR018527">
    <property type="entry name" value="Rubredoxin_Fe_BS"/>
</dbReference>
<feature type="region of interest" description="Disordered" evidence="8">
    <location>
        <begin position="1"/>
        <end position="21"/>
    </location>
</feature>
<accession>A0A4R1F4U6</accession>
<keyword evidence="11" id="KW-1185">Reference proteome</keyword>
<name>A0A4R1F4U6_9GAMM</name>
<dbReference type="Proteomes" id="UP000294887">
    <property type="component" value="Unassembled WGS sequence"/>
</dbReference>
<comment type="cofactor">
    <cofactor evidence="1 7">
        <name>Fe(3+)</name>
        <dbReference type="ChEBI" id="CHEBI:29034"/>
    </cofactor>
</comment>
<organism evidence="10 11">
    <name type="scientific">Cocleimonas flava</name>
    <dbReference type="NCBI Taxonomy" id="634765"/>
    <lineage>
        <taxon>Bacteria</taxon>
        <taxon>Pseudomonadati</taxon>
        <taxon>Pseudomonadota</taxon>
        <taxon>Gammaproteobacteria</taxon>
        <taxon>Thiotrichales</taxon>
        <taxon>Thiotrichaceae</taxon>
        <taxon>Cocleimonas</taxon>
    </lineage>
</organism>
<dbReference type="PANTHER" id="PTHR47627">
    <property type="entry name" value="RUBREDOXIN"/>
    <property type="match status" value="1"/>
</dbReference>
<dbReference type="GO" id="GO:0005506">
    <property type="term" value="F:iron ion binding"/>
    <property type="evidence" value="ECO:0007669"/>
    <property type="project" value="UniProtKB-UniRule"/>
</dbReference>
<evidence type="ECO:0000259" key="9">
    <source>
        <dbReference type="PROSITE" id="PS50903"/>
    </source>
</evidence>
<dbReference type="GO" id="GO:0009055">
    <property type="term" value="F:electron transfer activity"/>
    <property type="evidence" value="ECO:0007669"/>
    <property type="project" value="TreeGrafter"/>
</dbReference>
<dbReference type="OrthoDB" id="9800607at2"/>
<evidence type="ECO:0000256" key="1">
    <source>
        <dbReference type="ARBA" id="ARBA00001965"/>
    </source>
</evidence>
<evidence type="ECO:0000313" key="11">
    <source>
        <dbReference type="Proteomes" id="UP000294887"/>
    </source>
</evidence>
<dbReference type="InterPro" id="IPR050526">
    <property type="entry name" value="Rubredoxin_ET"/>
</dbReference>
<dbReference type="PROSITE" id="PS50903">
    <property type="entry name" value="RUBREDOXIN_LIKE"/>
    <property type="match status" value="1"/>
</dbReference>
<sequence length="82" mass="9334">MKETNIKNEFGSGSFEGSYGGDDARISDDDKMECKICWKVYDPTEGDDYWQIPAGTPFSQLPDHWRCPECDGTKDQFMVILS</sequence>
<evidence type="ECO:0000256" key="2">
    <source>
        <dbReference type="ARBA" id="ARBA00005337"/>
    </source>
</evidence>
<evidence type="ECO:0000256" key="3">
    <source>
        <dbReference type="ARBA" id="ARBA00022448"/>
    </source>
</evidence>
<dbReference type="CDD" id="cd00730">
    <property type="entry name" value="rubredoxin"/>
    <property type="match status" value="1"/>
</dbReference>
<dbReference type="SUPFAM" id="SSF57802">
    <property type="entry name" value="Rubredoxin-like"/>
    <property type="match status" value="1"/>
</dbReference>
<dbReference type="PANTHER" id="PTHR47627:SF1">
    <property type="entry name" value="RUBREDOXIN-1-RELATED"/>
    <property type="match status" value="1"/>
</dbReference>
<keyword evidence="5 7" id="KW-0249">Electron transport</keyword>
<dbReference type="PRINTS" id="PR00163">
    <property type="entry name" value="RUBREDOXIN"/>
</dbReference>
<gene>
    <name evidence="10" type="ORF">EV695_0234</name>
</gene>
<dbReference type="AlphaFoldDB" id="A0A4R1F4U6"/>
<keyword evidence="4 7" id="KW-0479">Metal-binding</keyword>
<proteinExistence type="inferred from homology"/>
<keyword evidence="6 7" id="KW-0408">Iron</keyword>
<dbReference type="InterPro" id="IPR024935">
    <property type="entry name" value="Rubredoxin_dom"/>
</dbReference>
<comment type="similarity">
    <text evidence="2 7">Belongs to the rubredoxin family.</text>
</comment>
<dbReference type="GO" id="GO:0043448">
    <property type="term" value="P:alkane catabolic process"/>
    <property type="evidence" value="ECO:0007669"/>
    <property type="project" value="TreeGrafter"/>
</dbReference>
<evidence type="ECO:0000256" key="6">
    <source>
        <dbReference type="ARBA" id="ARBA00023004"/>
    </source>
</evidence>
<dbReference type="Pfam" id="PF00301">
    <property type="entry name" value="Rubredoxin"/>
    <property type="match status" value="1"/>
</dbReference>
<dbReference type="Gene3D" id="2.20.28.10">
    <property type="match status" value="1"/>
</dbReference>
<keyword evidence="3" id="KW-0813">Transport</keyword>
<evidence type="ECO:0000256" key="4">
    <source>
        <dbReference type="ARBA" id="ARBA00022723"/>
    </source>
</evidence>
<feature type="domain" description="Rubredoxin-like" evidence="9">
    <location>
        <begin position="29"/>
        <end position="80"/>
    </location>
</feature>
<dbReference type="RefSeq" id="WP_131904087.1">
    <property type="nucleotide sequence ID" value="NZ_BAAAFU010000008.1"/>
</dbReference>